<dbReference type="AlphaFoldDB" id="A0A7J7I4F2"/>
<feature type="domain" description="At1g61320/AtMIF1 LRR" evidence="2">
    <location>
        <begin position="174"/>
        <end position="442"/>
    </location>
</feature>
<evidence type="ECO:0000259" key="2">
    <source>
        <dbReference type="Pfam" id="PF23622"/>
    </source>
</evidence>
<comment type="caution">
    <text evidence="3">The sequence shown here is derived from an EMBL/GenBank/DDBJ whole genome shotgun (WGS) entry which is preliminary data.</text>
</comment>
<protein>
    <recommendedName>
        <fullName evidence="5">F-box domain-containing protein</fullName>
    </recommendedName>
</protein>
<dbReference type="PANTHER" id="PTHR34145">
    <property type="entry name" value="OS02G0105600 PROTEIN"/>
    <property type="match status" value="1"/>
</dbReference>
<keyword evidence="4" id="KW-1185">Reference proteome</keyword>
<reference evidence="3 4" key="2">
    <citation type="submission" date="2020-07" db="EMBL/GenBank/DDBJ databases">
        <title>Genome assembly of wild tea tree DASZ reveals pedigree and selection history of tea varieties.</title>
        <authorList>
            <person name="Zhang W."/>
        </authorList>
    </citation>
    <scope>NUCLEOTIDE SEQUENCE [LARGE SCALE GENOMIC DNA]</scope>
    <source>
        <strain evidence="4">cv. G240</strain>
        <tissue evidence="3">Leaf</tissue>
    </source>
</reference>
<dbReference type="PANTHER" id="PTHR34145:SF53">
    <property type="entry name" value="LEUCINE-RICH REPEAT DOMAIN SUPERFAMILY"/>
    <property type="match status" value="1"/>
</dbReference>
<dbReference type="EMBL" id="JACBKZ010000001">
    <property type="protein sequence ID" value="KAF5959461.1"/>
    <property type="molecule type" value="Genomic_DNA"/>
</dbReference>
<organism evidence="3 4">
    <name type="scientific">Camellia sinensis</name>
    <name type="common">Tea plant</name>
    <name type="synonym">Thea sinensis</name>
    <dbReference type="NCBI Taxonomy" id="4442"/>
    <lineage>
        <taxon>Eukaryota</taxon>
        <taxon>Viridiplantae</taxon>
        <taxon>Streptophyta</taxon>
        <taxon>Embryophyta</taxon>
        <taxon>Tracheophyta</taxon>
        <taxon>Spermatophyta</taxon>
        <taxon>Magnoliopsida</taxon>
        <taxon>eudicotyledons</taxon>
        <taxon>Gunneridae</taxon>
        <taxon>Pentapetalae</taxon>
        <taxon>asterids</taxon>
        <taxon>Ericales</taxon>
        <taxon>Theaceae</taxon>
        <taxon>Camellia</taxon>
    </lineage>
</organism>
<dbReference type="Proteomes" id="UP000593564">
    <property type="component" value="Unassembled WGS sequence"/>
</dbReference>
<dbReference type="SUPFAM" id="SSF81383">
    <property type="entry name" value="F-box domain"/>
    <property type="match status" value="1"/>
</dbReference>
<dbReference type="InterPro" id="IPR055357">
    <property type="entry name" value="LRR_At1g61320_AtMIF1"/>
</dbReference>
<dbReference type="Gene3D" id="3.80.10.10">
    <property type="entry name" value="Ribonuclease Inhibitor"/>
    <property type="match status" value="1"/>
</dbReference>
<evidence type="ECO:0008006" key="5">
    <source>
        <dbReference type="Google" id="ProtNLM"/>
    </source>
</evidence>
<dbReference type="InterPro" id="IPR001810">
    <property type="entry name" value="F-box_dom"/>
</dbReference>
<name>A0A7J7I4F2_CAMSI</name>
<accession>A0A7J7I4F2</accession>
<dbReference type="InterPro" id="IPR036047">
    <property type="entry name" value="F-box-like_dom_sf"/>
</dbReference>
<dbReference type="InterPro" id="IPR032675">
    <property type="entry name" value="LRR_dom_sf"/>
</dbReference>
<reference evidence="4" key="1">
    <citation type="journal article" date="2020" name="Nat. Commun.">
        <title>Genome assembly of wild tea tree DASZ reveals pedigree and selection history of tea varieties.</title>
        <authorList>
            <person name="Zhang W."/>
            <person name="Zhang Y."/>
            <person name="Qiu H."/>
            <person name="Guo Y."/>
            <person name="Wan H."/>
            <person name="Zhang X."/>
            <person name="Scossa F."/>
            <person name="Alseekh S."/>
            <person name="Zhang Q."/>
            <person name="Wang P."/>
            <person name="Xu L."/>
            <person name="Schmidt M.H."/>
            <person name="Jia X."/>
            <person name="Li D."/>
            <person name="Zhu A."/>
            <person name="Guo F."/>
            <person name="Chen W."/>
            <person name="Ni D."/>
            <person name="Usadel B."/>
            <person name="Fernie A.R."/>
            <person name="Wen W."/>
        </authorList>
    </citation>
    <scope>NUCLEOTIDE SEQUENCE [LARGE SCALE GENOMIC DNA]</scope>
    <source>
        <strain evidence="4">cv. G240</strain>
    </source>
</reference>
<gene>
    <name evidence="3" type="ORF">HYC85_000670</name>
</gene>
<dbReference type="InterPro" id="IPR053772">
    <property type="entry name" value="At1g61320/At1g61330-like"/>
</dbReference>
<proteinExistence type="predicted"/>
<evidence type="ECO:0000259" key="1">
    <source>
        <dbReference type="Pfam" id="PF00646"/>
    </source>
</evidence>
<dbReference type="Pfam" id="PF00646">
    <property type="entry name" value="F-box"/>
    <property type="match status" value="1"/>
</dbReference>
<evidence type="ECO:0000313" key="4">
    <source>
        <dbReference type="Proteomes" id="UP000593564"/>
    </source>
</evidence>
<dbReference type="SUPFAM" id="SSF52047">
    <property type="entry name" value="RNI-like"/>
    <property type="match status" value="1"/>
</dbReference>
<dbReference type="Pfam" id="PF23622">
    <property type="entry name" value="LRR_At1g61320_AtMIF1"/>
    <property type="match status" value="1"/>
</dbReference>
<feature type="domain" description="F-box" evidence="1">
    <location>
        <begin position="46"/>
        <end position="81"/>
    </location>
</feature>
<sequence length="487" mass="55911">MAKKIPKKNKNQNQNSYASDEIRRKSLNFVILNATRQFEENKDDLISNLPDDILLHLLSLIPFESALQTNALSNRWRIAWNKAFTQHGTKEGIDCAVADFLLDFDHHNPLQHPRILNFHFGRGLILSATIGLRKKLHLKFCSEKQAYYPRQFGWFLVLNSFDPSHQPSPSAFFVKTLNLTSVTYLTNEIVSSLVSNFHNLESLTIANCVGLRSLRVDVVSKLKNFTVLDCPQLNSLFIEAYELKSFRCRGRLCWFSLTGVHSWEDCMLDFRAGPAYKAYKYLHYDSLLLAIENVKILTLSGWFFEVDDFSWTSLLQAIISPWLSSGHENLRFNNLTDLWWINTTMEESKIDALVSLLKICPSLERLFINIDPTSYCIASTVCHPCSEQVNRARPRHLKAVKLEGFTNEEDAIVLKEHLLEVFNLEPLIITASNGKLLCLIKIPKQQSKNSMKKGRPQSKKRKCSYKFVEEVEDNIVGQCSKHPHMGL</sequence>
<evidence type="ECO:0000313" key="3">
    <source>
        <dbReference type="EMBL" id="KAF5959461.1"/>
    </source>
</evidence>